<evidence type="ECO:0000313" key="5">
    <source>
        <dbReference type="EMBL" id="QTH65017.1"/>
    </source>
</evidence>
<evidence type="ECO:0000256" key="2">
    <source>
        <dbReference type="ARBA" id="ARBA00022679"/>
    </source>
</evidence>
<name>A0A975DD86_9GAMM</name>
<protein>
    <submittedName>
        <fullName evidence="5">Type II toxin-antitoxin system HipA family toxin</fullName>
    </submittedName>
</protein>
<comment type="similarity">
    <text evidence="1">Belongs to the HipA Ser/Thr kinase family.</text>
</comment>
<evidence type="ECO:0000313" key="6">
    <source>
        <dbReference type="Proteomes" id="UP000682739"/>
    </source>
</evidence>
<reference evidence="5" key="1">
    <citation type="submission" date="2021-03" db="EMBL/GenBank/DDBJ databases">
        <title>Description of Psychrosphaera ytuae sp. nov. isolated from deep sea sediment of South China Sea.</title>
        <authorList>
            <person name="Zhang J."/>
            <person name="Xu X.-D."/>
        </authorList>
    </citation>
    <scope>NUCLEOTIDE SEQUENCE</scope>
    <source>
        <strain evidence="5">MTZ26</strain>
    </source>
</reference>
<accession>A0A975DD86</accession>
<evidence type="ECO:0000259" key="4">
    <source>
        <dbReference type="Pfam" id="PF07804"/>
    </source>
</evidence>
<dbReference type="InterPro" id="IPR052028">
    <property type="entry name" value="HipA_Ser/Thr_kinase"/>
</dbReference>
<keyword evidence="2" id="KW-0808">Transferase</keyword>
<dbReference type="Gene3D" id="1.10.1070.20">
    <property type="match status" value="1"/>
</dbReference>
<dbReference type="AlphaFoldDB" id="A0A975DD86"/>
<sequence length="417" mass="47474">MSRVTAEVYAAWHPIKAPILAGHLLFQETSRGGVFSFEYDKAFLTSPFRMQLDPSLALTSGEHYNDRSDKNFRVFLDSCPDRWGELLMKRRAALDFKNGHRETARMTAMDYLLGVHDTFRMGGLRFKTSPESNFLDDNAEYAAPPMASLKQLEYASIMIENDENIDSDEYYRWLSMLIAPGSSLGGARPKACVHDDNNDLWIAKFPNSNDTTDVGAWEMVCHKLALGAGIDMYPCNIEKFNSTHHTFITKRFDRNKGQRIHFSSAMTQLQYYDGRGETEDASYLELAEFLTINGSQTQKDLAQLWRRIVFNIAVSNTDDHLRNHGFLLTKKGWALSPAYDLNPSIDKTGLHLNIDDMSNELDYGLAFNVADYFNLKESEAKKIYDEVMLSVKNWQAIASDIGISRQEQLGMLEAFRV</sequence>
<gene>
    <name evidence="5" type="ORF">J1N51_06120</name>
</gene>
<dbReference type="RefSeq" id="WP_208833052.1">
    <property type="nucleotide sequence ID" value="NZ_CP072110.1"/>
</dbReference>
<dbReference type="PANTHER" id="PTHR37419:SF8">
    <property type="entry name" value="TOXIN YJJJ"/>
    <property type="match status" value="1"/>
</dbReference>
<keyword evidence="3" id="KW-0418">Kinase</keyword>
<dbReference type="Proteomes" id="UP000682739">
    <property type="component" value="Chromosome"/>
</dbReference>
<dbReference type="PANTHER" id="PTHR37419">
    <property type="entry name" value="SERINE/THREONINE-PROTEIN KINASE TOXIN HIPA"/>
    <property type="match status" value="1"/>
</dbReference>
<dbReference type="GO" id="GO:0004674">
    <property type="term" value="F:protein serine/threonine kinase activity"/>
    <property type="evidence" value="ECO:0007669"/>
    <property type="project" value="TreeGrafter"/>
</dbReference>
<dbReference type="Pfam" id="PF07804">
    <property type="entry name" value="HipA_C"/>
    <property type="match status" value="1"/>
</dbReference>
<proteinExistence type="inferred from homology"/>
<organism evidence="5 6">
    <name type="scientific">Psychrosphaera ytuae</name>
    <dbReference type="NCBI Taxonomy" id="2820710"/>
    <lineage>
        <taxon>Bacteria</taxon>
        <taxon>Pseudomonadati</taxon>
        <taxon>Pseudomonadota</taxon>
        <taxon>Gammaproteobacteria</taxon>
        <taxon>Alteromonadales</taxon>
        <taxon>Pseudoalteromonadaceae</taxon>
        <taxon>Psychrosphaera</taxon>
    </lineage>
</organism>
<feature type="domain" description="HipA-like C-terminal" evidence="4">
    <location>
        <begin position="182"/>
        <end position="392"/>
    </location>
</feature>
<keyword evidence="6" id="KW-1185">Reference proteome</keyword>
<evidence type="ECO:0000256" key="1">
    <source>
        <dbReference type="ARBA" id="ARBA00010164"/>
    </source>
</evidence>
<dbReference type="InterPro" id="IPR012893">
    <property type="entry name" value="HipA-like_C"/>
</dbReference>
<evidence type="ECO:0000256" key="3">
    <source>
        <dbReference type="ARBA" id="ARBA00022777"/>
    </source>
</evidence>
<dbReference type="KEGG" id="psym:J1N51_06120"/>
<dbReference type="EMBL" id="CP072110">
    <property type="protein sequence ID" value="QTH65017.1"/>
    <property type="molecule type" value="Genomic_DNA"/>
</dbReference>
<dbReference type="GO" id="GO:0005829">
    <property type="term" value="C:cytosol"/>
    <property type="evidence" value="ECO:0007669"/>
    <property type="project" value="TreeGrafter"/>
</dbReference>